<sequence length="88" mass="10192">MCAQFGYVTCSYFETNKRIINGTHAQDGVYPWIAHIKHVSEELISYCGATIVSNRWLLTAAHCMWPENDSEYVLSVPYYRLLVSPFHF</sequence>
<dbReference type="Proteomes" id="UP000324629">
    <property type="component" value="Unassembled WGS sequence"/>
</dbReference>
<organism evidence="3 4">
    <name type="scientific">Paragonimus westermani</name>
    <dbReference type="NCBI Taxonomy" id="34504"/>
    <lineage>
        <taxon>Eukaryota</taxon>
        <taxon>Metazoa</taxon>
        <taxon>Spiralia</taxon>
        <taxon>Lophotrochozoa</taxon>
        <taxon>Platyhelminthes</taxon>
        <taxon>Trematoda</taxon>
        <taxon>Digenea</taxon>
        <taxon>Plagiorchiida</taxon>
        <taxon>Troglotremata</taxon>
        <taxon>Troglotrematidae</taxon>
        <taxon>Paragonimus</taxon>
    </lineage>
</organism>
<comment type="caution">
    <text evidence="3">The sequence shown here is derived from an EMBL/GenBank/DDBJ whole genome shotgun (WGS) entry which is preliminary data.</text>
</comment>
<gene>
    <name evidence="3" type="ORF">DEA37_0009221</name>
</gene>
<keyword evidence="4" id="KW-1185">Reference proteome</keyword>
<dbReference type="InterPro" id="IPR018114">
    <property type="entry name" value="TRYPSIN_HIS"/>
</dbReference>
<dbReference type="InterPro" id="IPR043504">
    <property type="entry name" value="Peptidase_S1_PA_chymotrypsin"/>
</dbReference>
<protein>
    <recommendedName>
        <fullName evidence="2">Peptidase S1 domain-containing protein</fullName>
    </recommendedName>
</protein>
<dbReference type="Pfam" id="PF00089">
    <property type="entry name" value="Trypsin"/>
    <property type="match status" value="1"/>
</dbReference>
<keyword evidence="1" id="KW-1015">Disulfide bond</keyword>
<dbReference type="SUPFAM" id="SSF50494">
    <property type="entry name" value="Trypsin-like serine proteases"/>
    <property type="match status" value="1"/>
</dbReference>
<dbReference type="InterPro" id="IPR001254">
    <property type="entry name" value="Trypsin_dom"/>
</dbReference>
<dbReference type="InterPro" id="IPR009003">
    <property type="entry name" value="Peptidase_S1_PA"/>
</dbReference>
<name>A0A5J4N5W4_9TREM</name>
<dbReference type="PROSITE" id="PS00134">
    <property type="entry name" value="TRYPSIN_HIS"/>
    <property type="match status" value="1"/>
</dbReference>
<evidence type="ECO:0000256" key="1">
    <source>
        <dbReference type="ARBA" id="ARBA00023157"/>
    </source>
</evidence>
<dbReference type="PANTHER" id="PTHR24252">
    <property type="entry name" value="ACROSIN-RELATED"/>
    <property type="match status" value="1"/>
</dbReference>
<accession>A0A5J4N5W4</accession>
<dbReference type="AlphaFoldDB" id="A0A5J4N5W4"/>
<evidence type="ECO:0000259" key="2">
    <source>
        <dbReference type="Pfam" id="PF00089"/>
    </source>
</evidence>
<evidence type="ECO:0000313" key="3">
    <source>
        <dbReference type="EMBL" id="KAA3670847.1"/>
    </source>
</evidence>
<dbReference type="GO" id="GO:0004252">
    <property type="term" value="F:serine-type endopeptidase activity"/>
    <property type="evidence" value="ECO:0007669"/>
    <property type="project" value="InterPro"/>
</dbReference>
<dbReference type="PANTHER" id="PTHR24252:SF7">
    <property type="entry name" value="HYALIN"/>
    <property type="match status" value="1"/>
</dbReference>
<dbReference type="EMBL" id="QNGE01008099">
    <property type="protein sequence ID" value="KAA3670847.1"/>
    <property type="molecule type" value="Genomic_DNA"/>
</dbReference>
<reference evidence="3 4" key="1">
    <citation type="journal article" date="2019" name="Gigascience">
        <title>Whole-genome sequence of the oriental lung fluke Paragonimus westermani.</title>
        <authorList>
            <person name="Oey H."/>
            <person name="Zakrzewski M."/>
            <person name="Narain K."/>
            <person name="Devi K.R."/>
            <person name="Agatsuma T."/>
            <person name="Nawaratna S."/>
            <person name="Gobert G.N."/>
            <person name="Jones M.K."/>
            <person name="Ragan M.A."/>
            <person name="McManus D.P."/>
            <person name="Krause L."/>
        </authorList>
    </citation>
    <scope>NUCLEOTIDE SEQUENCE [LARGE SCALE GENOMIC DNA]</scope>
    <source>
        <strain evidence="3 4">IND2009</strain>
    </source>
</reference>
<feature type="domain" description="Peptidase S1" evidence="2">
    <location>
        <begin position="19"/>
        <end position="65"/>
    </location>
</feature>
<dbReference type="Gene3D" id="2.40.10.10">
    <property type="entry name" value="Trypsin-like serine proteases"/>
    <property type="match status" value="1"/>
</dbReference>
<proteinExistence type="predicted"/>
<dbReference type="GO" id="GO:0006508">
    <property type="term" value="P:proteolysis"/>
    <property type="evidence" value="ECO:0007669"/>
    <property type="project" value="InterPro"/>
</dbReference>
<evidence type="ECO:0000313" key="4">
    <source>
        <dbReference type="Proteomes" id="UP000324629"/>
    </source>
</evidence>